<evidence type="ECO:0000256" key="1">
    <source>
        <dbReference type="ARBA" id="ARBA00022833"/>
    </source>
</evidence>
<dbReference type="Proteomes" id="UP000326759">
    <property type="component" value="Unassembled WGS sequence"/>
</dbReference>
<dbReference type="PANTHER" id="PTHR43530">
    <property type="entry name" value="QUEUINE TRNA-RIBOSYLTRANSFERASE CATALYTIC SUBUNIT 1"/>
    <property type="match status" value="1"/>
</dbReference>
<accession>A0A5N5SY03</accession>
<feature type="domain" description="tRNA-guanine(15) transglycosylase-like" evidence="2">
    <location>
        <begin position="1"/>
        <end position="41"/>
    </location>
</feature>
<comment type="caution">
    <text evidence="3">The sequence shown here is derived from an EMBL/GenBank/DDBJ whole genome shotgun (WGS) entry which is preliminary data.</text>
</comment>
<gene>
    <name evidence="3" type="primary">Tgt</name>
    <name evidence="3" type="ORF">Anas_04445</name>
</gene>
<protein>
    <submittedName>
        <fullName evidence="3">Putative queuine tRNA-ribosyltransferase</fullName>
    </submittedName>
</protein>
<dbReference type="OrthoDB" id="10249838at2759"/>
<keyword evidence="4" id="KW-1185">Reference proteome</keyword>
<organism evidence="3 4">
    <name type="scientific">Armadillidium nasatum</name>
    <dbReference type="NCBI Taxonomy" id="96803"/>
    <lineage>
        <taxon>Eukaryota</taxon>
        <taxon>Metazoa</taxon>
        <taxon>Ecdysozoa</taxon>
        <taxon>Arthropoda</taxon>
        <taxon>Crustacea</taxon>
        <taxon>Multicrustacea</taxon>
        <taxon>Malacostraca</taxon>
        <taxon>Eumalacostraca</taxon>
        <taxon>Peracarida</taxon>
        <taxon>Isopoda</taxon>
        <taxon>Oniscidea</taxon>
        <taxon>Crinocheta</taxon>
        <taxon>Armadillidiidae</taxon>
        <taxon>Armadillidium</taxon>
    </lineage>
</organism>
<dbReference type="NCBIfam" id="TIGR00449">
    <property type="entry name" value="tgt_general"/>
    <property type="match status" value="2"/>
</dbReference>
<dbReference type="InterPro" id="IPR036511">
    <property type="entry name" value="TGT-like_sf"/>
</dbReference>
<dbReference type="AlphaFoldDB" id="A0A5N5SY03"/>
<dbReference type="SUPFAM" id="SSF51713">
    <property type="entry name" value="tRNA-guanine transglycosylase"/>
    <property type="match status" value="1"/>
</dbReference>
<dbReference type="GO" id="GO:0006400">
    <property type="term" value="P:tRNA modification"/>
    <property type="evidence" value="ECO:0007669"/>
    <property type="project" value="InterPro"/>
</dbReference>
<name>A0A5N5SY03_9CRUS</name>
<dbReference type="Pfam" id="PF01702">
    <property type="entry name" value="TGT"/>
    <property type="match status" value="2"/>
</dbReference>
<reference evidence="3 4" key="1">
    <citation type="journal article" date="2019" name="PLoS Biol.">
        <title>Sex chromosomes control vertical transmission of feminizing Wolbachia symbionts in an isopod.</title>
        <authorList>
            <person name="Becking T."/>
            <person name="Chebbi M.A."/>
            <person name="Giraud I."/>
            <person name="Moumen B."/>
            <person name="Laverre T."/>
            <person name="Caubet Y."/>
            <person name="Peccoud J."/>
            <person name="Gilbert C."/>
            <person name="Cordaux R."/>
        </authorList>
    </citation>
    <scope>NUCLEOTIDE SEQUENCE [LARGE SCALE GENOMIC DNA]</scope>
    <source>
        <strain evidence="3">ANa2</strain>
        <tissue evidence="3">Whole body excluding digestive tract and cuticle</tissue>
    </source>
</reference>
<keyword evidence="1" id="KW-0862">Zinc</keyword>
<dbReference type="GO" id="GO:0008479">
    <property type="term" value="F:tRNA-guanosine(34) queuine transglycosylase activity"/>
    <property type="evidence" value="ECO:0007669"/>
    <property type="project" value="TreeGrafter"/>
</dbReference>
<dbReference type="PANTHER" id="PTHR43530:SF1">
    <property type="entry name" value="QUEUINE TRNA-RIBOSYLTRANSFERASE CATALYTIC SUBUNIT 1"/>
    <property type="match status" value="1"/>
</dbReference>
<dbReference type="Gene3D" id="3.20.20.105">
    <property type="entry name" value="Queuine tRNA-ribosyltransferase-like"/>
    <property type="match status" value="3"/>
</dbReference>
<feature type="domain" description="tRNA-guanine(15) transglycosylase-like" evidence="2">
    <location>
        <begin position="96"/>
        <end position="188"/>
    </location>
</feature>
<evidence type="ECO:0000313" key="4">
    <source>
        <dbReference type="Proteomes" id="UP000326759"/>
    </source>
</evidence>
<evidence type="ECO:0000259" key="2">
    <source>
        <dbReference type="Pfam" id="PF01702"/>
    </source>
</evidence>
<dbReference type="InterPro" id="IPR002616">
    <property type="entry name" value="tRNA_ribo_trans-like"/>
</dbReference>
<dbReference type="GO" id="GO:0005829">
    <property type="term" value="C:cytosol"/>
    <property type="evidence" value="ECO:0007669"/>
    <property type="project" value="TreeGrafter"/>
</dbReference>
<proteinExistence type="predicted"/>
<sequence length="209" mass="23914">MKWKRALLTDSGGFQMVSLLKLAKITEEGVKFESPYDGSECITTRWLDRCIKANQNSEKQNLFPIVQGGLYPDLRKRSLEQLIQRDAPGYAIGGLRFGCALVDGGQISLKRQEFKFDFGPIDESCTCFTCKNYTRAYLRTIVTKETVACHLLSIHNITYILKIMEQIRNSIKEGTFVKFVKDFMKSYYKDEAYPEWVVDALSSRETNSG</sequence>
<keyword evidence="3" id="KW-0808">Transferase</keyword>
<evidence type="ECO:0000313" key="3">
    <source>
        <dbReference type="EMBL" id="KAB7499093.1"/>
    </source>
</evidence>
<dbReference type="EMBL" id="SEYY01018695">
    <property type="protein sequence ID" value="KAB7499093.1"/>
    <property type="molecule type" value="Genomic_DNA"/>
</dbReference>